<accession>A0A6A6AFM5</accession>
<evidence type="ECO:0000313" key="1">
    <source>
        <dbReference type="EMBL" id="KAF2130709.1"/>
    </source>
</evidence>
<dbReference type="EMBL" id="ML977503">
    <property type="protein sequence ID" value="KAF2130709.1"/>
    <property type="molecule type" value="Genomic_DNA"/>
</dbReference>
<evidence type="ECO:0000313" key="2">
    <source>
        <dbReference type="Proteomes" id="UP000799771"/>
    </source>
</evidence>
<name>A0A6A6AFM5_9PLEO</name>
<dbReference type="RefSeq" id="XP_033525096.1">
    <property type="nucleotide sequence ID" value="XM_033662930.1"/>
</dbReference>
<organism evidence="1 2">
    <name type="scientific">Dothidotthia symphoricarpi CBS 119687</name>
    <dbReference type="NCBI Taxonomy" id="1392245"/>
    <lineage>
        <taxon>Eukaryota</taxon>
        <taxon>Fungi</taxon>
        <taxon>Dikarya</taxon>
        <taxon>Ascomycota</taxon>
        <taxon>Pezizomycotina</taxon>
        <taxon>Dothideomycetes</taxon>
        <taxon>Pleosporomycetidae</taxon>
        <taxon>Pleosporales</taxon>
        <taxon>Dothidotthiaceae</taxon>
        <taxon>Dothidotthia</taxon>
    </lineage>
</organism>
<feature type="non-terminal residue" evidence="1">
    <location>
        <position position="300"/>
    </location>
</feature>
<protein>
    <submittedName>
        <fullName evidence="1">Uncharacterized protein</fullName>
    </submittedName>
</protein>
<dbReference type="GeneID" id="54403362"/>
<dbReference type="AlphaFoldDB" id="A0A6A6AFM5"/>
<keyword evidence="2" id="KW-1185">Reference proteome</keyword>
<dbReference type="OrthoDB" id="66964at2759"/>
<gene>
    <name evidence="1" type="ORF">P153DRAFT_274627</name>
</gene>
<reference evidence="1" key="1">
    <citation type="journal article" date="2020" name="Stud. Mycol.">
        <title>101 Dothideomycetes genomes: a test case for predicting lifestyles and emergence of pathogens.</title>
        <authorList>
            <person name="Haridas S."/>
            <person name="Albert R."/>
            <person name="Binder M."/>
            <person name="Bloem J."/>
            <person name="Labutti K."/>
            <person name="Salamov A."/>
            <person name="Andreopoulos B."/>
            <person name="Baker S."/>
            <person name="Barry K."/>
            <person name="Bills G."/>
            <person name="Bluhm B."/>
            <person name="Cannon C."/>
            <person name="Castanera R."/>
            <person name="Culley D."/>
            <person name="Daum C."/>
            <person name="Ezra D."/>
            <person name="Gonzalez J."/>
            <person name="Henrissat B."/>
            <person name="Kuo A."/>
            <person name="Liang C."/>
            <person name="Lipzen A."/>
            <person name="Lutzoni F."/>
            <person name="Magnuson J."/>
            <person name="Mondo S."/>
            <person name="Nolan M."/>
            <person name="Ohm R."/>
            <person name="Pangilinan J."/>
            <person name="Park H.-J."/>
            <person name="Ramirez L."/>
            <person name="Alfaro M."/>
            <person name="Sun H."/>
            <person name="Tritt A."/>
            <person name="Yoshinaga Y."/>
            <person name="Zwiers L.-H."/>
            <person name="Turgeon B."/>
            <person name="Goodwin S."/>
            <person name="Spatafora J."/>
            <person name="Crous P."/>
            <person name="Grigoriev I."/>
        </authorList>
    </citation>
    <scope>NUCLEOTIDE SEQUENCE</scope>
    <source>
        <strain evidence="1">CBS 119687</strain>
    </source>
</reference>
<sequence length="300" mass="33205">MLPPVDPAVLQRNPNFEVLYQDLTARKLNGDGSTRDTKKQRMHDEIGKSFTTARRDLLSSQILIKALSDLPAKTSTLPPELHTCIEIVTAQLSGHIPPSDREILSSEITFFLDNISMIADIISHNLTRVADVLCTITDPTNPPPIPDLTTRATTLHKTATNSHPHALHTSRITLINTASSLLATHRSLLESSIRILEQTQHGALARHTKSRAELLHSRATLLGLQAKIHACSHPPPAEFVAALKEFRRLQGVGEKALRNREALARSELALYERAGEKGMRDLARRKGELEREIGRVEGEV</sequence>
<proteinExistence type="predicted"/>
<dbReference type="Proteomes" id="UP000799771">
    <property type="component" value="Unassembled WGS sequence"/>
</dbReference>